<dbReference type="InterPro" id="IPR003782">
    <property type="entry name" value="SCO1/SenC"/>
</dbReference>
<sequence length="225" mass="26075">MKTTNTNLFPFTAFLFFILLIGCTSKVVEEKQKTLPILGFYDTEMITVDGKTIIDTLYHVIPSFYFTDHHGNAITNETVKGKIYVADFFFTHCPSICPVMMRNMKKFHENTKDISELIILSHTIDPDRDSIPRLNEFIKLMDIDTRDDWFFVRGSQAYTYEIGKEGYLVNADVDREAEGGFLHSEHFVLIDREGRIRGMYVGTDEQEVKKLEADIRKLIATEYTK</sequence>
<dbReference type="OrthoDB" id="9811998at2"/>
<dbReference type="EMBL" id="QKSB01000005">
    <property type="protein sequence ID" value="PZE17010.1"/>
    <property type="molecule type" value="Genomic_DNA"/>
</dbReference>
<comment type="caution">
    <text evidence="6">The sequence shown here is derived from an EMBL/GenBank/DDBJ whole genome shotgun (WGS) entry which is preliminary data.</text>
</comment>
<dbReference type="CDD" id="cd02968">
    <property type="entry name" value="SCO"/>
    <property type="match status" value="1"/>
</dbReference>
<keyword evidence="7" id="KW-1185">Reference proteome</keyword>
<name>A0A2W1N0I0_9FLAO</name>
<comment type="similarity">
    <text evidence="1">Belongs to the SCO1/2 family.</text>
</comment>
<evidence type="ECO:0000259" key="5">
    <source>
        <dbReference type="PROSITE" id="PS51352"/>
    </source>
</evidence>
<dbReference type="InterPro" id="IPR036249">
    <property type="entry name" value="Thioredoxin-like_sf"/>
</dbReference>
<evidence type="ECO:0000256" key="3">
    <source>
        <dbReference type="PIRSR" id="PIRSR603782-1"/>
    </source>
</evidence>
<evidence type="ECO:0000313" key="7">
    <source>
        <dbReference type="Proteomes" id="UP000249248"/>
    </source>
</evidence>
<dbReference type="Pfam" id="PF02630">
    <property type="entry name" value="SCO1-SenC"/>
    <property type="match status" value="1"/>
</dbReference>
<dbReference type="RefSeq" id="WP_111063109.1">
    <property type="nucleotide sequence ID" value="NZ_JBHUCU010000032.1"/>
</dbReference>
<dbReference type="PROSITE" id="PS51257">
    <property type="entry name" value="PROKAR_LIPOPROTEIN"/>
    <property type="match status" value="1"/>
</dbReference>
<feature type="binding site" evidence="3">
    <location>
        <position position="97"/>
    </location>
    <ligand>
        <name>Cu cation</name>
        <dbReference type="ChEBI" id="CHEBI:23378"/>
    </ligand>
</feature>
<evidence type="ECO:0000256" key="4">
    <source>
        <dbReference type="PIRSR" id="PIRSR603782-2"/>
    </source>
</evidence>
<dbReference type="PROSITE" id="PS51352">
    <property type="entry name" value="THIOREDOXIN_2"/>
    <property type="match status" value="1"/>
</dbReference>
<gene>
    <name evidence="6" type="ORF">DNU06_09685</name>
</gene>
<organism evidence="6 7">
    <name type="scientific">Putridiphycobacter roseus</name>
    <dbReference type="NCBI Taxonomy" id="2219161"/>
    <lineage>
        <taxon>Bacteria</taxon>
        <taxon>Pseudomonadati</taxon>
        <taxon>Bacteroidota</taxon>
        <taxon>Flavobacteriia</taxon>
        <taxon>Flavobacteriales</taxon>
        <taxon>Crocinitomicaceae</taxon>
        <taxon>Putridiphycobacter</taxon>
    </lineage>
</organism>
<accession>A0A2W1N0I0</accession>
<dbReference type="PANTHER" id="PTHR12151:SF25">
    <property type="entry name" value="LINALOOL DEHYDRATASE_ISOMERASE DOMAIN-CONTAINING PROTEIN"/>
    <property type="match status" value="1"/>
</dbReference>
<reference evidence="6 7" key="1">
    <citation type="submission" date="2018-06" db="EMBL/GenBank/DDBJ databases">
        <title>The draft genome sequence of Crocinitomix sp. SM1701.</title>
        <authorList>
            <person name="Zhang X."/>
        </authorList>
    </citation>
    <scope>NUCLEOTIDE SEQUENCE [LARGE SCALE GENOMIC DNA]</scope>
    <source>
        <strain evidence="6 7">SM1701</strain>
    </source>
</reference>
<protein>
    <submittedName>
        <fullName evidence="6">SCO family protein</fullName>
    </submittedName>
</protein>
<evidence type="ECO:0000256" key="1">
    <source>
        <dbReference type="ARBA" id="ARBA00010996"/>
    </source>
</evidence>
<dbReference type="GO" id="GO:0046872">
    <property type="term" value="F:metal ion binding"/>
    <property type="evidence" value="ECO:0007669"/>
    <property type="project" value="UniProtKB-KW"/>
</dbReference>
<feature type="disulfide bond" description="Redox-active" evidence="4">
    <location>
        <begin position="93"/>
        <end position="97"/>
    </location>
</feature>
<dbReference type="InterPro" id="IPR013766">
    <property type="entry name" value="Thioredoxin_domain"/>
</dbReference>
<keyword evidence="4" id="KW-1015">Disulfide bond</keyword>
<dbReference type="SUPFAM" id="SSF52833">
    <property type="entry name" value="Thioredoxin-like"/>
    <property type="match status" value="1"/>
</dbReference>
<evidence type="ECO:0000313" key="6">
    <source>
        <dbReference type="EMBL" id="PZE17010.1"/>
    </source>
</evidence>
<keyword evidence="3" id="KW-0479">Metal-binding</keyword>
<keyword evidence="2 3" id="KW-0186">Copper</keyword>
<dbReference type="PANTHER" id="PTHR12151">
    <property type="entry name" value="ELECTRON TRANSPORT PROTIN SCO1/SENC FAMILY MEMBER"/>
    <property type="match status" value="1"/>
</dbReference>
<feature type="domain" description="Thioredoxin" evidence="5">
    <location>
        <begin position="55"/>
        <end position="220"/>
    </location>
</feature>
<feature type="binding site" evidence="3">
    <location>
        <position position="183"/>
    </location>
    <ligand>
        <name>Cu cation</name>
        <dbReference type="ChEBI" id="CHEBI:23378"/>
    </ligand>
</feature>
<dbReference type="Proteomes" id="UP000249248">
    <property type="component" value="Unassembled WGS sequence"/>
</dbReference>
<feature type="binding site" evidence="3">
    <location>
        <position position="93"/>
    </location>
    <ligand>
        <name>Cu cation</name>
        <dbReference type="ChEBI" id="CHEBI:23378"/>
    </ligand>
</feature>
<dbReference type="AlphaFoldDB" id="A0A2W1N0I0"/>
<dbReference type="Gene3D" id="3.40.30.10">
    <property type="entry name" value="Glutaredoxin"/>
    <property type="match status" value="1"/>
</dbReference>
<proteinExistence type="inferred from homology"/>
<evidence type="ECO:0000256" key="2">
    <source>
        <dbReference type="ARBA" id="ARBA00023008"/>
    </source>
</evidence>